<accession>A0A422NIB5</accession>
<name>A0A422NIB5_TRYRA</name>
<protein>
    <submittedName>
        <fullName evidence="2">Uncharacterized protein</fullName>
    </submittedName>
</protein>
<dbReference type="GeneID" id="40328623"/>
<reference evidence="2 3" key="1">
    <citation type="journal article" date="2018" name="BMC Genomics">
        <title>Genomic comparison of Trypanosoma conorhini and Trypanosoma rangeli to Trypanosoma cruzi strains of high and low virulence.</title>
        <authorList>
            <person name="Bradwell K.R."/>
            <person name="Koparde V.N."/>
            <person name="Matveyev A.V."/>
            <person name="Serrano M.G."/>
            <person name="Alves J.M."/>
            <person name="Parikh H."/>
            <person name="Huang B."/>
            <person name="Lee V."/>
            <person name="Espinosa-Alvarez O."/>
            <person name="Ortiz P.A."/>
            <person name="Costa-Martins A.G."/>
            <person name="Teixeira M.M."/>
            <person name="Buck G.A."/>
        </authorList>
    </citation>
    <scope>NUCLEOTIDE SEQUENCE [LARGE SCALE GENOMIC DNA]</scope>
    <source>
        <strain evidence="2 3">AM80</strain>
    </source>
</reference>
<dbReference type="AlphaFoldDB" id="A0A422NIB5"/>
<feature type="region of interest" description="Disordered" evidence="1">
    <location>
        <begin position="1"/>
        <end position="52"/>
    </location>
</feature>
<dbReference type="OrthoDB" id="250704at2759"/>
<feature type="region of interest" description="Disordered" evidence="1">
    <location>
        <begin position="112"/>
        <end position="135"/>
    </location>
</feature>
<feature type="region of interest" description="Disordered" evidence="1">
    <location>
        <begin position="181"/>
        <end position="219"/>
    </location>
</feature>
<evidence type="ECO:0000313" key="2">
    <source>
        <dbReference type="EMBL" id="RNF05216.1"/>
    </source>
</evidence>
<organism evidence="2 3">
    <name type="scientific">Trypanosoma rangeli</name>
    <dbReference type="NCBI Taxonomy" id="5698"/>
    <lineage>
        <taxon>Eukaryota</taxon>
        <taxon>Discoba</taxon>
        <taxon>Euglenozoa</taxon>
        <taxon>Kinetoplastea</taxon>
        <taxon>Metakinetoplastina</taxon>
        <taxon>Trypanosomatida</taxon>
        <taxon>Trypanosomatidae</taxon>
        <taxon>Trypanosoma</taxon>
        <taxon>Herpetosoma</taxon>
    </lineage>
</organism>
<feature type="compositionally biased region" description="Polar residues" evidence="1">
    <location>
        <begin position="117"/>
        <end position="129"/>
    </location>
</feature>
<feature type="compositionally biased region" description="Polar residues" evidence="1">
    <location>
        <begin position="357"/>
        <end position="384"/>
    </location>
</feature>
<dbReference type="EMBL" id="MKGL01000140">
    <property type="protein sequence ID" value="RNF05216.1"/>
    <property type="molecule type" value="Genomic_DNA"/>
</dbReference>
<evidence type="ECO:0000256" key="1">
    <source>
        <dbReference type="SAM" id="MobiDB-lite"/>
    </source>
</evidence>
<feature type="compositionally biased region" description="Basic and acidic residues" evidence="1">
    <location>
        <begin position="385"/>
        <end position="422"/>
    </location>
</feature>
<feature type="region of interest" description="Disordered" evidence="1">
    <location>
        <begin position="904"/>
        <end position="928"/>
    </location>
</feature>
<comment type="caution">
    <text evidence="2">The sequence shown here is derived from an EMBL/GenBank/DDBJ whole genome shotgun (WGS) entry which is preliminary data.</text>
</comment>
<feature type="compositionally biased region" description="Basic residues" evidence="1">
    <location>
        <begin position="1"/>
        <end position="10"/>
    </location>
</feature>
<proteinExistence type="predicted"/>
<feature type="compositionally biased region" description="Low complexity" evidence="1">
    <location>
        <begin position="42"/>
        <end position="52"/>
    </location>
</feature>
<keyword evidence="3" id="KW-1185">Reference proteome</keyword>
<feature type="region of interest" description="Disordered" evidence="1">
    <location>
        <begin position="232"/>
        <end position="425"/>
    </location>
</feature>
<feature type="compositionally biased region" description="Basic and acidic residues" evidence="1">
    <location>
        <begin position="869"/>
        <end position="882"/>
    </location>
</feature>
<dbReference type="Proteomes" id="UP000283634">
    <property type="component" value="Unassembled WGS sequence"/>
</dbReference>
<dbReference type="RefSeq" id="XP_029238548.1">
    <property type="nucleotide sequence ID" value="XM_029381608.1"/>
</dbReference>
<evidence type="ECO:0000313" key="3">
    <source>
        <dbReference type="Proteomes" id="UP000283634"/>
    </source>
</evidence>
<dbReference type="VEuPathDB" id="TriTrypDB:TRSC58_03765"/>
<dbReference type="OMA" id="IPRELHQ"/>
<feature type="region of interest" description="Disordered" evidence="1">
    <location>
        <begin position="869"/>
        <end position="889"/>
    </location>
</feature>
<sequence>MVSFFHRKKHENSSAASSLRGQDGVATGVVAQHPSLGSSEQPSTATAAPSPLPAATLAMPAASLPPPSVNVKSALLPPQQAVATHPAGMLPPPQSKSGLQTPELMQSTSVDRRGSASLHSTHLQGNQLQLPPGTRLVGGSPPPGVKMMMKGPPLPPGVKFIKGLPPPGMMKKIMMPGGPFVKMPMMPPPQSKQLAPALKSPMAPPPPGGLPPRKSLSSAPQLKVVQMGALPSPQQIPTIPPMLHSNSVSVEKEHAITPPQPEKKEDDDSISVSKPKSNYMDESMLRPDAPRNLTDSESEIQFAVEEDPPVAGTPVLLRKSPERSPPNPSNTSLIEFNEERTPSPTPHLVQSEDLTKTQESSVSHQRLQTSLLSTSKYSRTISQGETKKLEDKEEHHDESNLLNSVDHRPGVGSREEDEKKPETSINQLKRNQVAASDVMPDLSPVVVEHIKSQRLEQVTSALRESSTHLEEDNAIPFSEGKLSPSSRSRIVEQFFSILSPQQFYGKVTKLHGIQLMKKDTERPSGLKEHKTIFVATKGVLPNQFFYPQLRLLESDGAQASCDGSSEYLDTPIVLYEAAPGNMLFAETVLEAKHSLESNSAATSCFVLDKSAILFRDPAKFALPLAMLTVRWVPYSVAQSEPQCPVHHKELQLFDRFSKSLLCALCVSKNASHVDDLVVIPEVLDGDSRLRILERLSEQAQGVRRSAARWVSQHQRIMSIAKHKKDAVNQQFDLLLAAVEAKREEFLEHCDVVFGYSLSNIAKEILSEDEHVRLLQAAIDHLQTEGVKPLYSMQIATVANALHASEEFPKPISLESLELPMRTNELTPNLQRAMAELQCLSPVFARTNSNRSHSPFRFKTLEERTIPRELHQHEHQQDRRERSQVVTRSAEFEEPFPIRVQRPRSFPRRRGSRTGSIPTFRGKTSVPPRQRPMRFLLRGQEAAFEMDRIRTPTQRNHLGQWIAIPGCRGTCLLDVPIHELMADDDDVRNARRRPKCLEWSLRVEDPGEWVGIGVGVGGHLKAWAASRTPDLSHLWVLTCSNTRRLFLLRVTFNPNVGHAKLSIHDGKGKQLDDGRIPQWNATRSCYPQVTFGGRIGEVSLIDWPRVVSR</sequence>
<feature type="compositionally biased region" description="Basic and acidic residues" evidence="1">
    <location>
        <begin position="250"/>
        <end position="266"/>
    </location>
</feature>
<dbReference type="VEuPathDB" id="TriTrypDB:TRSC58_02057"/>
<gene>
    <name evidence="2" type="ORF">TraAM80_04690</name>
</gene>